<keyword evidence="2" id="KW-1133">Transmembrane helix</keyword>
<feature type="transmembrane region" description="Helical" evidence="2">
    <location>
        <begin position="20"/>
        <end position="42"/>
    </location>
</feature>
<organism evidence="4 5">
    <name type="scientific">Paenibacillus antarcticus</name>
    <dbReference type="NCBI Taxonomy" id="253703"/>
    <lineage>
        <taxon>Bacteria</taxon>
        <taxon>Bacillati</taxon>
        <taxon>Bacillota</taxon>
        <taxon>Bacilli</taxon>
        <taxon>Bacillales</taxon>
        <taxon>Paenibacillaceae</taxon>
        <taxon>Paenibacillus</taxon>
    </lineage>
</organism>
<feature type="region of interest" description="Disordered" evidence="1">
    <location>
        <begin position="203"/>
        <end position="225"/>
    </location>
</feature>
<gene>
    <name evidence="4" type="ORF">PBAT_01665</name>
</gene>
<dbReference type="EMBL" id="LVJI01000001">
    <property type="protein sequence ID" value="OAB48371.1"/>
    <property type="molecule type" value="Genomic_DNA"/>
</dbReference>
<protein>
    <submittedName>
        <fullName evidence="4">Pilus assembly protein TadE</fullName>
    </submittedName>
</protein>
<dbReference type="Proteomes" id="UP000077355">
    <property type="component" value="Unassembled WGS sequence"/>
</dbReference>
<evidence type="ECO:0000313" key="5">
    <source>
        <dbReference type="Proteomes" id="UP000077355"/>
    </source>
</evidence>
<name>A0A168QYU6_9BACL</name>
<evidence type="ECO:0000256" key="2">
    <source>
        <dbReference type="SAM" id="Phobius"/>
    </source>
</evidence>
<comment type="caution">
    <text evidence="4">The sequence shown here is derived from an EMBL/GenBank/DDBJ whole genome shotgun (WGS) entry which is preliminary data.</text>
</comment>
<reference evidence="4 5" key="1">
    <citation type="submission" date="2016-03" db="EMBL/GenBank/DDBJ databases">
        <title>Draft genome sequence of Paenibacillus antarcticus CECT 5836.</title>
        <authorList>
            <person name="Shin S.-K."/>
            <person name="Yi H."/>
        </authorList>
    </citation>
    <scope>NUCLEOTIDE SEQUENCE [LARGE SCALE GENOMIC DNA]</scope>
    <source>
        <strain evidence="4 5">CECT 5836</strain>
    </source>
</reference>
<evidence type="ECO:0000259" key="3">
    <source>
        <dbReference type="Pfam" id="PF07811"/>
    </source>
</evidence>
<evidence type="ECO:0000313" key="4">
    <source>
        <dbReference type="EMBL" id="OAB48371.1"/>
    </source>
</evidence>
<sequence length="225" mass="24775">MTNSLKVRLKSNEGSFTVEASLVMPIVLMVTIILMFFCMYIYQQSILQQVASAAAERSAYSWDNSHKEVFKGAFPKGQYDSLYWRIKDDQMVGAMFGWAGAENKQSISLPGGENLGSLPTTKLSKVSMLVTGNMQGEITYQNNLLLRKVSTELDQLINLPLLDQILSGGTKIDANAQSLVVEPVEFIRTVDLMRYYAAKFKGSGGSSTNKGNAGEVLKKYGSKSK</sequence>
<dbReference type="InterPro" id="IPR012495">
    <property type="entry name" value="TadE-like_dom"/>
</dbReference>
<feature type="domain" description="TadE-like" evidence="3">
    <location>
        <begin position="14"/>
        <end position="55"/>
    </location>
</feature>
<dbReference type="AlphaFoldDB" id="A0A168QYU6"/>
<keyword evidence="2" id="KW-0472">Membrane</keyword>
<evidence type="ECO:0000256" key="1">
    <source>
        <dbReference type="SAM" id="MobiDB-lite"/>
    </source>
</evidence>
<proteinExistence type="predicted"/>
<dbReference type="Pfam" id="PF07811">
    <property type="entry name" value="TadE"/>
    <property type="match status" value="1"/>
</dbReference>
<keyword evidence="5" id="KW-1185">Reference proteome</keyword>
<accession>A0A168QYU6</accession>
<keyword evidence="2" id="KW-0812">Transmembrane</keyword>
<dbReference type="RefSeq" id="WP_068646005.1">
    <property type="nucleotide sequence ID" value="NZ_CP043611.1"/>
</dbReference>